<dbReference type="EMBL" id="CP029210">
    <property type="protein sequence ID" value="AWI55124.1"/>
    <property type="molecule type" value="Genomic_DNA"/>
</dbReference>
<keyword evidence="1" id="KW-0472">Membrane</keyword>
<dbReference type="AlphaFoldDB" id="A0A2U8FXE8"/>
<reference evidence="2 3" key="1">
    <citation type="submission" date="2018-05" db="EMBL/GenBank/DDBJ databases">
        <title>complete genome sequence of Aquabacterium olei NBRC 110486.</title>
        <authorList>
            <person name="Tang B."/>
            <person name="Chang J."/>
            <person name="Zhang L."/>
            <person name="Yang H."/>
        </authorList>
    </citation>
    <scope>NUCLEOTIDE SEQUENCE [LARGE SCALE GENOMIC DNA]</scope>
    <source>
        <strain evidence="2 3">NBRC 110486</strain>
    </source>
</reference>
<evidence type="ECO:0000313" key="2">
    <source>
        <dbReference type="EMBL" id="AWI55124.1"/>
    </source>
</evidence>
<evidence type="ECO:0000256" key="1">
    <source>
        <dbReference type="SAM" id="Phobius"/>
    </source>
</evidence>
<feature type="transmembrane region" description="Helical" evidence="1">
    <location>
        <begin position="212"/>
        <end position="230"/>
    </location>
</feature>
<dbReference type="RefSeq" id="WP_109038243.1">
    <property type="nucleotide sequence ID" value="NZ_CP029210.1"/>
</dbReference>
<gene>
    <name evidence="2" type="ORF">DEH84_06145</name>
</gene>
<feature type="transmembrane region" description="Helical" evidence="1">
    <location>
        <begin position="120"/>
        <end position="143"/>
    </location>
</feature>
<accession>A0A2U8FXE8</accession>
<evidence type="ECO:0000313" key="3">
    <source>
        <dbReference type="Proteomes" id="UP000244892"/>
    </source>
</evidence>
<keyword evidence="1" id="KW-0812">Transmembrane</keyword>
<feature type="transmembrane region" description="Helical" evidence="1">
    <location>
        <begin position="94"/>
        <end position="114"/>
    </location>
</feature>
<keyword evidence="1" id="KW-1133">Transmembrane helix</keyword>
<sequence length="332" mass="34345">MSNLLDPAVLFFVFGVVAGLLRSNLEIPAAISRFLSLYLLMSVGLKGGFSLSQSGLGPHVVTGLLAAALLAVVIPLMGYVLLKRWLNKLDAAAVAATYGSVSATTFIAATQYLANQGIEFGGHMAAALVLMESPAIIMAVALASWVRRQQRNTAPVVTATQPAAEGPPLGVKAVLHEALTDGAQLLLLGSLVVGMVTGEHGKAMMEPFSSGLFKGMLAIFLLDMGLLVARQLPLLKGVPAGLLAYGLLGPLVHGALAIGLAWTLGLSQGDATLLTVLAASASYIVVPAVLRHAIPEANPGLYLGLSLAVTFVFNILAGIPLYTAVVARLWHG</sequence>
<dbReference type="PANTHER" id="PTHR40400:SF1">
    <property type="entry name" value="SLR1512 PROTEIN"/>
    <property type="match status" value="1"/>
</dbReference>
<keyword evidence="3" id="KW-1185">Reference proteome</keyword>
<feature type="transmembrane region" description="Helical" evidence="1">
    <location>
        <begin position="60"/>
        <end position="82"/>
    </location>
</feature>
<protein>
    <submittedName>
        <fullName evidence="2">Sodium-dependent bicarbonate transport family permease</fullName>
    </submittedName>
</protein>
<organism evidence="2 3">
    <name type="scientific">Aquabacterium olei</name>
    <dbReference type="NCBI Taxonomy" id="1296669"/>
    <lineage>
        <taxon>Bacteria</taxon>
        <taxon>Pseudomonadati</taxon>
        <taxon>Pseudomonadota</taxon>
        <taxon>Betaproteobacteria</taxon>
        <taxon>Burkholderiales</taxon>
        <taxon>Aquabacterium</taxon>
    </lineage>
</organism>
<feature type="transmembrane region" description="Helical" evidence="1">
    <location>
        <begin position="35"/>
        <end position="54"/>
    </location>
</feature>
<name>A0A2U8FXE8_9BURK</name>
<feature type="transmembrane region" description="Helical" evidence="1">
    <location>
        <begin position="242"/>
        <end position="264"/>
    </location>
</feature>
<dbReference type="PANTHER" id="PTHR40400">
    <property type="entry name" value="SLR1512 PROTEIN"/>
    <property type="match status" value="1"/>
</dbReference>
<dbReference type="KEGG" id="aon:DEH84_06145"/>
<feature type="transmembrane region" description="Helical" evidence="1">
    <location>
        <begin position="302"/>
        <end position="330"/>
    </location>
</feature>
<feature type="transmembrane region" description="Helical" evidence="1">
    <location>
        <begin position="271"/>
        <end position="290"/>
    </location>
</feature>
<feature type="transmembrane region" description="Helical" evidence="1">
    <location>
        <begin position="6"/>
        <end position="23"/>
    </location>
</feature>
<proteinExistence type="predicted"/>
<dbReference type="OrthoDB" id="345121at2"/>
<dbReference type="Pfam" id="PF05982">
    <property type="entry name" value="Sbt_1"/>
    <property type="match status" value="1"/>
</dbReference>
<dbReference type="Proteomes" id="UP000244892">
    <property type="component" value="Chromosome"/>
</dbReference>
<dbReference type="InterPro" id="IPR010293">
    <property type="entry name" value="Sbt_1"/>
</dbReference>